<dbReference type="GO" id="GO:0000272">
    <property type="term" value="P:polysaccharide catabolic process"/>
    <property type="evidence" value="ECO:0007669"/>
    <property type="project" value="UniProtKB-KW"/>
</dbReference>
<comment type="subcellular location">
    <subcellularLocation>
        <location evidence="1">Secreted</location>
    </subcellularLocation>
</comment>
<comment type="similarity">
    <text evidence="2 15">Belongs to the glycosyl hydrolase 28 family.</text>
</comment>
<evidence type="ECO:0000256" key="17">
    <source>
        <dbReference type="SAM" id="SignalP"/>
    </source>
</evidence>
<evidence type="ECO:0000313" key="18">
    <source>
        <dbReference type="EMBL" id="SPO06272.1"/>
    </source>
</evidence>
<evidence type="ECO:0000256" key="3">
    <source>
        <dbReference type="ARBA" id="ARBA00022525"/>
    </source>
</evidence>
<dbReference type="PANTHER" id="PTHR31736">
    <property type="match status" value="1"/>
</dbReference>
<sequence>MRLYSTITFLGWLSRGALAAMVKEGSTCTVTPESTNEKRAWPHGTPPIKARAEDPSINVLQSREPQFPGGGQRVDDTPSILSAFKECGQDGHIIIEEGDYMVRQIMDVPGLKNVHIDIYGHLEWSGDNIQYWLSNSLPVTYAARSTAWRIGGTNITMLGHGKALFFGNGQIWYDQNRDQSNQNGRPISLTLWYANDVFIDGITWRQSQFWNTFIAHSQNITMTNIDMNSTSASQWGTVNTDGTDTWNSRDVVLKNWTVTCGDDCISVKGNSTNISVSNATCYESGCMVIGSMGNPPSQAEYVDDVVFENVFCRHSSNAAWIKTYPGVGHVRNVTFRNIAFEDVNQPIYVSPCIYSGQNCDNSRIPITDITWQNITGTSRYNIGAGMYCSRSSPCQNFRFEDIDIRSKNGDDIKFLCSNIANQNSMGLQCTGPCPSNFPQQLNGNR</sequence>
<feature type="signal peptide" evidence="17">
    <location>
        <begin position="1"/>
        <end position="19"/>
    </location>
</feature>
<evidence type="ECO:0000256" key="8">
    <source>
        <dbReference type="ARBA" id="ARBA00023277"/>
    </source>
</evidence>
<keyword evidence="9 15" id="KW-0326">Glycosidase</keyword>
<keyword evidence="11" id="KW-0624">Polysaccharide degradation</keyword>
<organism evidence="18 19">
    <name type="scientific">Cephalotrichum gorgonifer</name>
    <dbReference type="NCBI Taxonomy" id="2041049"/>
    <lineage>
        <taxon>Eukaryota</taxon>
        <taxon>Fungi</taxon>
        <taxon>Dikarya</taxon>
        <taxon>Ascomycota</taxon>
        <taxon>Pezizomycotina</taxon>
        <taxon>Sordariomycetes</taxon>
        <taxon>Hypocreomycetidae</taxon>
        <taxon>Microascales</taxon>
        <taxon>Microascaceae</taxon>
        <taxon>Cephalotrichum</taxon>
    </lineage>
</organism>
<keyword evidence="6" id="KW-1015">Disulfide bond</keyword>
<evidence type="ECO:0000256" key="6">
    <source>
        <dbReference type="ARBA" id="ARBA00023157"/>
    </source>
</evidence>
<dbReference type="InterPro" id="IPR000743">
    <property type="entry name" value="Glyco_hydro_28"/>
</dbReference>
<dbReference type="Gene3D" id="2.160.20.10">
    <property type="entry name" value="Single-stranded right-handed beta-helix, Pectin lyase-like"/>
    <property type="match status" value="1"/>
</dbReference>
<evidence type="ECO:0000256" key="11">
    <source>
        <dbReference type="ARBA" id="ARBA00023326"/>
    </source>
</evidence>
<dbReference type="SUPFAM" id="SSF51126">
    <property type="entry name" value="Pectin lyase-like"/>
    <property type="match status" value="1"/>
</dbReference>
<keyword evidence="19" id="KW-1185">Reference proteome</keyword>
<evidence type="ECO:0000256" key="15">
    <source>
        <dbReference type="RuleBase" id="RU361169"/>
    </source>
</evidence>
<keyword evidence="5 15" id="KW-0378">Hydrolase</keyword>
<keyword evidence="4 17" id="KW-0732">Signal</keyword>
<dbReference type="EC" id="3.2.1.67" evidence="13"/>
<evidence type="ECO:0000256" key="16">
    <source>
        <dbReference type="SAM" id="MobiDB-lite"/>
    </source>
</evidence>
<evidence type="ECO:0000256" key="9">
    <source>
        <dbReference type="ARBA" id="ARBA00023295"/>
    </source>
</evidence>
<dbReference type="PANTHER" id="PTHR31736:SF12">
    <property type="entry name" value="EXO-POLYGALACTURONASE, PUTATIVE-RELATED"/>
    <property type="match status" value="1"/>
</dbReference>
<evidence type="ECO:0000256" key="2">
    <source>
        <dbReference type="ARBA" id="ARBA00008834"/>
    </source>
</evidence>
<dbReference type="GO" id="GO:0047911">
    <property type="term" value="F:galacturan 1,4-alpha-galacturonidase activity"/>
    <property type="evidence" value="ECO:0007669"/>
    <property type="project" value="UniProtKB-EC"/>
</dbReference>
<proteinExistence type="inferred from homology"/>
<reference evidence="18" key="1">
    <citation type="submission" date="2018-03" db="EMBL/GenBank/DDBJ databases">
        <authorList>
            <person name="Guldener U."/>
        </authorList>
    </citation>
    <scope>NUCLEOTIDE SEQUENCE</scope>
</reference>
<comment type="catalytic activity">
    <reaction evidence="14">
        <text>[(1-&gt;4)-alpha-D-galacturonosyl](n) + H2O = alpha-D-galacturonate + [(1-&gt;4)-alpha-D-galacturonosyl](n-1)</text>
        <dbReference type="Rhea" id="RHEA:14117"/>
        <dbReference type="Rhea" id="RHEA-COMP:14570"/>
        <dbReference type="Rhea" id="RHEA-COMP:14572"/>
        <dbReference type="ChEBI" id="CHEBI:15377"/>
        <dbReference type="ChEBI" id="CHEBI:58658"/>
        <dbReference type="ChEBI" id="CHEBI:140523"/>
        <dbReference type="EC" id="3.2.1.67"/>
    </reaction>
</comment>
<gene>
    <name evidence="18" type="ORF">DNG_08961</name>
</gene>
<comment type="function">
    <text evidence="12">Specific in hydrolyzing the terminal glycosidic bond of polygalacturonic acid and oligogalacturonates.</text>
</comment>
<evidence type="ECO:0000313" key="19">
    <source>
        <dbReference type="Proteomes" id="UP001187682"/>
    </source>
</evidence>
<evidence type="ECO:0000256" key="5">
    <source>
        <dbReference type="ARBA" id="ARBA00022801"/>
    </source>
</evidence>
<dbReference type="AlphaFoldDB" id="A0AAE8SZQ3"/>
<dbReference type="Proteomes" id="UP001187682">
    <property type="component" value="Unassembled WGS sequence"/>
</dbReference>
<evidence type="ECO:0000256" key="7">
    <source>
        <dbReference type="ARBA" id="ARBA00023180"/>
    </source>
</evidence>
<feature type="region of interest" description="Disordered" evidence="16">
    <location>
        <begin position="29"/>
        <end position="48"/>
    </location>
</feature>
<evidence type="ECO:0000256" key="12">
    <source>
        <dbReference type="ARBA" id="ARBA00037312"/>
    </source>
</evidence>
<evidence type="ECO:0000256" key="1">
    <source>
        <dbReference type="ARBA" id="ARBA00004613"/>
    </source>
</evidence>
<dbReference type="GO" id="GO:0071555">
    <property type="term" value="P:cell wall organization"/>
    <property type="evidence" value="ECO:0007669"/>
    <property type="project" value="UniProtKB-KW"/>
</dbReference>
<evidence type="ECO:0000256" key="4">
    <source>
        <dbReference type="ARBA" id="ARBA00022729"/>
    </source>
</evidence>
<evidence type="ECO:0000256" key="13">
    <source>
        <dbReference type="ARBA" id="ARBA00038933"/>
    </source>
</evidence>
<accession>A0AAE8SZQ3</accession>
<keyword evidence="7" id="KW-0325">Glycoprotein</keyword>
<dbReference type="Pfam" id="PF00295">
    <property type="entry name" value="Glyco_hydro_28"/>
    <property type="match status" value="1"/>
</dbReference>
<dbReference type="InterPro" id="IPR012334">
    <property type="entry name" value="Pectin_lyas_fold"/>
</dbReference>
<comment type="caution">
    <text evidence="18">The sequence shown here is derived from an EMBL/GenBank/DDBJ whole genome shotgun (WGS) entry which is preliminary data.</text>
</comment>
<keyword evidence="3" id="KW-0964">Secreted</keyword>
<feature type="chain" id="PRO_5041972893" description="galacturonan 1,4-alpha-galacturonidase" evidence="17">
    <location>
        <begin position="20"/>
        <end position="445"/>
    </location>
</feature>
<keyword evidence="10" id="KW-0961">Cell wall biogenesis/degradation</keyword>
<name>A0AAE8SZQ3_9PEZI</name>
<dbReference type="InterPro" id="IPR011050">
    <property type="entry name" value="Pectin_lyase_fold/virulence"/>
</dbReference>
<evidence type="ECO:0000256" key="14">
    <source>
        <dbReference type="ARBA" id="ARBA00048766"/>
    </source>
</evidence>
<dbReference type="GO" id="GO:0005576">
    <property type="term" value="C:extracellular region"/>
    <property type="evidence" value="ECO:0007669"/>
    <property type="project" value="UniProtKB-SubCell"/>
</dbReference>
<keyword evidence="8" id="KW-0119">Carbohydrate metabolism</keyword>
<evidence type="ECO:0000256" key="10">
    <source>
        <dbReference type="ARBA" id="ARBA00023316"/>
    </source>
</evidence>
<protein>
    <recommendedName>
        <fullName evidence="13">galacturonan 1,4-alpha-galacturonidase</fullName>
        <ecNumber evidence="13">3.2.1.67</ecNumber>
    </recommendedName>
</protein>
<dbReference type="EMBL" id="ONZQ02000015">
    <property type="protein sequence ID" value="SPO06272.1"/>
    <property type="molecule type" value="Genomic_DNA"/>
</dbReference>
<dbReference type="GO" id="GO:0004650">
    <property type="term" value="F:polygalacturonase activity"/>
    <property type="evidence" value="ECO:0007669"/>
    <property type="project" value="InterPro"/>
</dbReference>